<proteinExistence type="predicted"/>
<accession>A0A7J7ILY5</accession>
<evidence type="ECO:0000313" key="1">
    <source>
        <dbReference type="EMBL" id="KAF6004058.1"/>
    </source>
</evidence>
<name>A0A7J7ILY5_9RHOD</name>
<dbReference type="OrthoDB" id="10520287at2759"/>
<organism evidence="1 2">
    <name type="scientific">Cyanidiococcus yangmingshanensis</name>
    <dbReference type="NCBI Taxonomy" id="2690220"/>
    <lineage>
        <taxon>Eukaryota</taxon>
        <taxon>Rhodophyta</taxon>
        <taxon>Bangiophyceae</taxon>
        <taxon>Cyanidiales</taxon>
        <taxon>Cyanidiaceae</taxon>
        <taxon>Cyanidiococcus</taxon>
    </lineage>
</organism>
<reference evidence="1 2" key="1">
    <citation type="journal article" date="2020" name="J. Phycol.">
        <title>Comparative genome analysis reveals Cyanidiococcus gen. nov., a new extremophilic red algal genus sister to Cyanidioschyzon (Cyanidioschyzonaceae, Rhodophyta).</title>
        <authorList>
            <person name="Liu S.-L."/>
            <person name="Chiang Y.-R."/>
            <person name="Yoon H.S."/>
            <person name="Fu H.-Y."/>
        </authorList>
    </citation>
    <scope>NUCLEOTIDE SEQUENCE [LARGE SCALE GENOMIC DNA]</scope>
    <source>
        <strain evidence="1 2">THAL066</strain>
    </source>
</reference>
<gene>
    <name evidence="1" type="ORF">F1559_000924</name>
</gene>
<keyword evidence="2" id="KW-1185">Reference proteome</keyword>
<evidence type="ECO:0000313" key="2">
    <source>
        <dbReference type="Proteomes" id="UP000530660"/>
    </source>
</evidence>
<dbReference type="Proteomes" id="UP000530660">
    <property type="component" value="Unassembled WGS sequence"/>
</dbReference>
<comment type="caution">
    <text evidence="1">The sequence shown here is derived from an EMBL/GenBank/DDBJ whole genome shotgun (WGS) entry which is preliminary data.</text>
</comment>
<dbReference type="EMBL" id="VWRR01000004">
    <property type="protein sequence ID" value="KAF6004058.1"/>
    <property type="molecule type" value="Genomic_DNA"/>
</dbReference>
<dbReference type="AlphaFoldDB" id="A0A7J7ILY5"/>
<sequence length="443" mass="49120">MRTDSHNIILLAIISLDRSYFEVIMLDATIIPQRTPGATDGGRVVGVLEEGLVRSIGGADVVFPAVRVVPIRDATSVIERQTVQAWQRLWKRVALVSSWQAGEDAAAASDAWRQRSEYFERTCRELTRLARARDRDAHEATTRLVAARNAALKLRILLANALGGRMLCIKAGTVDESVCVAPEDSTSHDSSAAAMQAKQPFYTGQPLILWDEADSAWESTDIGTGECSWRWLTHDFFGRFRVPLSVPTALQSLPWMYIPIADDVGNALRVEEASASDTSSSLRAKTGRYVHTKPIRLAPDVERAVRFRFAACQKTCRCVAETVDENLSRSGEEAKHSSERFASASCCVQCSAWALSWPGILEMTPAILEQWPTWRIQQDRSDETAFTLTVDGADHCYRAWSRHERDVIVACLRHWVELASAGANHSVSSIVTNTECLNASERT</sequence>
<protein>
    <submittedName>
        <fullName evidence="1">Uncharacterized protein</fullName>
    </submittedName>
</protein>